<dbReference type="SMART" id="SM00283">
    <property type="entry name" value="MA"/>
    <property type="match status" value="1"/>
</dbReference>
<dbReference type="InterPro" id="IPR000014">
    <property type="entry name" value="PAS"/>
</dbReference>
<sequence>MRDNGPVTGREVDLPADEVLVSRTDAGGRITFVNQAFVSISGFTEDELLGSPHNMVRHPHMPKEAFADLWATVKAGRAWEGLVKNRCKNGDHYWVRANVTPQIEDGKLAACISIRSRPSREEVAAAEALYARMRTGEAKDVKIEDGFIVHQGLAARITMIANSFKGRLLAAFAMTLMLMCIVNILGIWGMAQQNDRLAFIRDDPFSHATSLKIISDAYAVDIVDAAHKVRNGNTSWDVGAASVKQARAKIAKAWVAIKGTDGEGDSDPHEGAILAKVEQTMAVADKDVRDLENILSSKDAAALDSFVKTRLYQSIDPVSTQISDLIQFQNDEVAATIAEGTAAGRTHLVTDLTILAAAIGLTVVFAWLVMAAMRNPMRRLEQHFDAVSRGDFDAVIENPVIAEFRRPFAQLRAMRAKLSYSTQERLERERVAGIARSKALNDMAGSVENGSSVVVEQVYSETQDMSGQASVMAETATRVSTHSQSVAAAADQALANIQAVASATEELSASISEIANQITQVGSVTKSAVADSGKTQRAIEKLSEEVGKIGEIAHLIGDIASQTNLLALNATIEAARAGEAGKGFAVVAAEVKGLATQTARSTEEITRQITSIQAATKEAVEAVSGIGTSIGSIDQVTTMVGAAVEEQSAATQEIARNVTETSKAAQEVSRLIGEVSRDAQQSGQQASEVQKGAVEIADRVGALQREMVRIVRTSTREADRRMYQRFKCAEACTVTVGSSRHSGQLIDISQGGAGIHGISGLREGANGTIEIPKLSIRTSFEVRANEEERTYIRFTNPDREFVKRFTSASAGMISLNVS</sequence>
<evidence type="ECO:0008006" key="13">
    <source>
        <dbReference type="Google" id="ProtNLM"/>
    </source>
</evidence>
<feature type="domain" description="T-SNARE coiled-coil homology" evidence="9">
    <location>
        <begin position="613"/>
        <end position="675"/>
    </location>
</feature>
<keyword evidence="12" id="KW-1185">Reference proteome</keyword>
<dbReference type="PANTHER" id="PTHR32089:SF112">
    <property type="entry name" value="LYSOZYME-LIKE PROTEIN-RELATED"/>
    <property type="match status" value="1"/>
</dbReference>
<dbReference type="InterPro" id="IPR009875">
    <property type="entry name" value="PilZ_domain"/>
</dbReference>
<dbReference type="EMBL" id="NOXU01000021">
    <property type="protein sequence ID" value="OYQ36688.1"/>
    <property type="molecule type" value="Genomic_DNA"/>
</dbReference>
<proteinExistence type="inferred from homology"/>
<feature type="domain" description="PAS" evidence="8">
    <location>
        <begin position="25"/>
        <end position="50"/>
    </location>
</feature>
<comment type="subcellular location">
    <subcellularLocation>
        <location evidence="1">Cell inner membrane</location>
        <topology evidence="1">Multi-pass membrane protein</topology>
    </subcellularLocation>
</comment>
<keyword evidence="6" id="KW-1133">Transmembrane helix</keyword>
<keyword evidence="2" id="KW-1003">Cell membrane</keyword>
<keyword evidence="2" id="KW-0997">Cell inner membrane</keyword>
<protein>
    <recommendedName>
        <fullName evidence="13">Chemotaxis protein</fullName>
    </recommendedName>
</protein>
<dbReference type="PROSITE" id="PS50885">
    <property type="entry name" value="HAMP"/>
    <property type="match status" value="1"/>
</dbReference>
<name>A0A255Z5C8_9PROT</name>
<dbReference type="RefSeq" id="WP_094453889.1">
    <property type="nucleotide sequence ID" value="NZ_NOXU01000021.1"/>
</dbReference>
<comment type="similarity">
    <text evidence="4">Belongs to the methyl-accepting chemotaxis (MCP) protein family.</text>
</comment>
<evidence type="ECO:0000313" key="12">
    <source>
        <dbReference type="Proteomes" id="UP000216998"/>
    </source>
</evidence>
<dbReference type="Pfam" id="PF08447">
    <property type="entry name" value="PAS_3"/>
    <property type="match status" value="1"/>
</dbReference>
<dbReference type="GO" id="GO:0035438">
    <property type="term" value="F:cyclic-di-GMP binding"/>
    <property type="evidence" value="ECO:0007669"/>
    <property type="project" value="InterPro"/>
</dbReference>
<feature type="domain" description="Methyl-accepting transducer" evidence="7">
    <location>
        <begin position="443"/>
        <end position="697"/>
    </location>
</feature>
<dbReference type="Gene3D" id="1.10.287.950">
    <property type="entry name" value="Methyl-accepting chemotaxis protein"/>
    <property type="match status" value="1"/>
</dbReference>
<gene>
    <name evidence="11" type="ORF">CHU95_03755</name>
</gene>
<dbReference type="Pfam" id="PF00015">
    <property type="entry name" value="MCPsignal"/>
    <property type="match status" value="1"/>
</dbReference>
<dbReference type="OrthoDB" id="266313at2"/>
<dbReference type="PROSITE" id="PS50111">
    <property type="entry name" value="CHEMOTAXIS_TRANSDUC_2"/>
    <property type="match status" value="1"/>
</dbReference>
<dbReference type="SUPFAM" id="SSF55785">
    <property type="entry name" value="PYP-like sensor domain (PAS domain)"/>
    <property type="match status" value="1"/>
</dbReference>
<dbReference type="PROSITE" id="PS50192">
    <property type="entry name" value="T_SNARE"/>
    <property type="match status" value="1"/>
</dbReference>
<comment type="caution">
    <text evidence="11">The sequence shown here is derived from an EMBL/GenBank/DDBJ whole genome shotgun (WGS) entry which is preliminary data.</text>
</comment>
<evidence type="ECO:0000259" key="7">
    <source>
        <dbReference type="PROSITE" id="PS50111"/>
    </source>
</evidence>
<keyword evidence="6" id="KW-0472">Membrane</keyword>
<feature type="transmembrane region" description="Helical" evidence="6">
    <location>
        <begin position="168"/>
        <end position="191"/>
    </location>
</feature>
<dbReference type="SUPFAM" id="SSF58104">
    <property type="entry name" value="Methyl-accepting chemotaxis protein (MCP) signaling domain"/>
    <property type="match status" value="1"/>
</dbReference>
<keyword evidence="6" id="KW-0812">Transmembrane</keyword>
<dbReference type="GO" id="GO:0004888">
    <property type="term" value="F:transmembrane signaling receptor activity"/>
    <property type="evidence" value="ECO:0007669"/>
    <property type="project" value="InterPro"/>
</dbReference>
<dbReference type="InterPro" id="IPR004089">
    <property type="entry name" value="MCPsignal_dom"/>
</dbReference>
<evidence type="ECO:0000313" key="11">
    <source>
        <dbReference type="EMBL" id="OYQ36688.1"/>
    </source>
</evidence>
<evidence type="ECO:0000256" key="3">
    <source>
        <dbReference type="ARBA" id="ARBA00023224"/>
    </source>
</evidence>
<evidence type="ECO:0000256" key="1">
    <source>
        <dbReference type="ARBA" id="ARBA00004429"/>
    </source>
</evidence>
<evidence type="ECO:0000256" key="4">
    <source>
        <dbReference type="ARBA" id="ARBA00029447"/>
    </source>
</evidence>
<dbReference type="GO" id="GO:0006935">
    <property type="term" value="P:chemotaxis"/>
    <property type="evidence" value="ECO:0007669"/>
    <property type="project" value="InterPro"/>
</dbReference>
<evidence type="ECO:0000256" key="6">
    <source>
        <dbReference type="SAM" id="Phobius"/>
    </source>
</evidence>
<feature type="domain" description="HAMP" evidence="10">
    <location>
        <begin position="371"/>
        <end position="423"/>
    </location>
</feature>
<dbReference type="GO" id="GO:0005886">
    <property type="term" value="C:plasma membrane"/>
    <property type="evidence" value="ECO:0007669"/>
    <property type="project" value="UniProtKB-SubCell"/>
</dbReference>
<evidence type="ECO:0000256" key="2">
    <source>
        <dbReference type="ARBA" id="ARBA00022519"/>
    </source>
</evidence>
<dbReference type="Proteomes" id="UP000216998">
    <property type="component" value="Unassembled WGS sequence"/>
</dbReference>
<reference evidence="11 12" key="1">
    <citation type="submission" date="2017-07" db="EMBL/GenBank/DDBJ databases">
        <title>Niveispirillum cyanobacteriorum sp. nov., isolated from cyanobacterial aggregates in a eutrophic lake.</title>
        <authorList>
            <person name="Cai H."/>
        </authorList>
    </citation>
    <scope>NUCLEOTIDE SEQUENCE [LARGE SCALE GENOMIC DNA]</scope>
    <source>
        <strain evidence="12">TH1-14</strain>
    </source>
</reference>
<dbReference type="Pfam" id="PF07238">
    <property type="entry name" value="PilZ"/>
    <property type="match status" value="1"/>
</dbReference>
<evidence type="ECO:0000259" key="8">
    <source>
        <dbReference type="PROSITE" id="PS50112"/>
    </source>
</evidence>
<dbReference type="InterPro" id="IPR000727">
    <property type="entry name" value="T_SNARE_dom"/>
</dbReference>
<dbReference type="Gene3D" id="2.40.10.220">
    <property type="entry name" value="predicted glycosyltransferase like domains"/>
    <property type="match status" value="1"/>
</dbReference>
<organism evidence="11 12">
    <name type="scientific">Niveispirillum lacus</name>
    <dbReference type="NCBI Taxonomy" id="1981099"/>
    <lineage>
        <taxon>Bacteria</taxon>
        <taxon>Pseudomonadati</taxon>
        <taxon>Pseudomonadota</taxon>
        <taxon>Alphaproteobacteria</taxon>
        <taxon>Rhodospirillales</taxon>
        <taxon>Azospirillaceae</taxon>
        <taxon>Niveispirillum</taxon>
    </lineage>
</organism>
<keyword evidence="3 5" id="KW-0807">Transducer</keyword>
<dbReference type="InterPro" id="IPR035965">
    <property type="entry name" value="PAS-like_dom_sf"/>
</dbReference>
<dbReference type="SUPFAM" id="SSF141371">
    <property type="entry name" value="PilZ domain-like"/>
    <property type="match status" value="1"/>
</dbReference>
<dbReference type="NCBIfam" id="TIGR00229">
    <property type="entry name" value="sensory_box"/>
    <property type="match status" value="1"/>
</dbReference>
<dbReference type="GO" id="GO:0007165">
    <property type="term" value="P:signal transduction"/>
    <property type="evidence" value="ECO:0007669"/>
    <property type="project" value="UniProtKB-KW"/>
</dbReference>
<dbReference type="PROSITE" id="PS50112">
    <property type="entry name" value="PAS"/>
    <property type="match status" value="1"/>
</dbReference>
<dbReference type="PANTHER" id="PTHR32089">
    <property type="entry name" value="METHYL-ACCEPTING CHEMOTAXIS PROTEIN MCPB"/>
    <property type="match status" value="1"/>
</dbReference>
<feature type="transmembrane region" description="Helical" evidence="6">
    <location>
        <begin position="352"/>
        <end position="373"/>
    </location>
</feature>
<dbReference type="PRINTS" id="PR00260">
    <property type="entry name" value="CHEMTRNSDUCR"/>
</dbReference>
<evidence type="ECO:0000259" key="10">
    <source>
        <dbReference type="PROSITE" id="PS50885"/>
    </source>
</evidence>
<dbReference type="InterPro" id="IPR013655">
    <property type="entry name" value="PAS_fold_3"/>
</dbReference>
<dbReference type="AlphaFoldDB" id="A0A255Z5C8"/>
<evidence type="ECO:0000259" key="9">
    <source>
        <dbReference type="PROSITE" id="PS50192"/>
    </source>
</evidence>
<dbReference type="InterPro" id="IPR004090">
    <property type="entry name" value="Chemotax_Me-accpt_rcpt"/>
</dbReference>
<dbReference type="Gene3D" id="3.30.450.20">
    <property type="entry name" value="PAS domain"/>
    <property type="match status" value="1"/>
</dbReference>
<dbReference type="CDD" id="cd00130">
    <property type="entry name" value="PAS"/>
    <property type="match status" value="1"/>
</dbReference>
<evidence type="ECO:0000256" key="5">
    <source>
        <dbReference type="PROSITE-ProRule" id="PRU00284"/>
    </source>
</evidence>
<dbReference type="InterPro" id="IPR003660">
    <property type="entry name" value="HAMP_dom"/>
</dbReference>
<accession>A0A255Z5C8</accession>